<evidence type="ECO:0000256" key="5">
    <source>
        <dbReference type="PROSITE-ProRule" id="PRU00169"/>
    </source>
</evidence>
<protein>
    <submittedName>
        <fullName evidence="9">Response regulator of zinc sigma-54-dependent two-component system</fullName>
    </submittedName>
</protein>
<feature type="domain" description="Sigma-54 factor interaction" evidence="7">
    <location>
        <begin position="171"/>
        <end position="400"/>
    </location>
</feature>
<evidence type="ECO:0000256" key="4">
    <source>
        <dbReference type="ARBA" id="ARBA00023163"/>
    </source>
</evidence>
<dbReference type="PANTHER" id="PTHR32071">
    <property type="entry name" value="TRANSCRIPTIONAL REGULATORY PROTEIN"/>
    <property type="match status" value="1"/>
</dbReference>
<feature type="modified residue" description="4-aspartylphosphate" evidence="5">
    <location>
        <position position="81"/>
    </location>
</feature>
<dbReference type="InterPro" id="IPR002197">
    <property type="entry name" value="HTH_Fis"/>
</dbReference>
<dbReference type="SMART" id="SM00382">
    <property type="entry name" value="AAA"/>
    <property type="match status" value="1"/>
</dbReference>
<evidence type="ECO:0000256" key="2">
    <source>
        <dbReference type="ARBA" id="ARBA00022840"/>
    </source>
</evidence>
<evidence type="ECO:0000256" key="1">
    <source>
        <dbReference type="ARBA" id="ARBA00022741"/>
    </source>
</evidence>
<dbReference type="SUPFAM" id="SSF52172">
    <property type="entry name" value="CheY-like"/>
    <property type="match status" value="1"/>
</dbReference>
<dbReference type="Pfam" id="PF25601">
    <property type="entry name" value="AAA_lid_14"/>
    <property type="match status" value="1"/>
</dbReference>
<accession>A0A225DPZ8</accession>
<dbReference type="InterPro" id="IPR025662">
    <property type="entry name" value="Sigma_54_int_dom_ATP-bd_1"/>
</dbReference>
<evidence type="ECO:0000256" key="3">
    <source>
        <dbReference type="ARBA" id="ARBA00023015"/>
    </source>
</evidence>
<dbReference type="PROSITE" id="PS00675">
    <property type="entry name" value="SIGMA54_INTERACT_1"/>
    <property type="match status" value="1"/>
</dbReference>
<sequence length="493" mass="54938">MRATEQPPAQSPSPVPPDTTPDPDPDFVLQRILVVEDLEDTRTSMRELFRVALNLEVDTAEDGQQALTMLGQKPYSLVITDLRMPKVNGMQLIEEIQNRKLPVTIIVTTGNGGVSDAVKAMRMGAYDFLTKPADPEHLIVLVQKALRARALQDEVTALREQVRGRHTFRNVLSKSPKMHDVFELIGHVAPTQSTILIVGETGTGKEQIARAVHEASGAHRSGPFVPINCAALPDTLLESELFGHEKGSFTGAATQRKGRFEYANHGTLFLDEVGDVPASMQVKLLRVLQERKFERIGGSETIEIDVRVIAATNRPLEKMVKDGIFREDLYYRLNVIKIILPPLRERPEDISVLAAHFTQKYSRPGQPPALIQPDAMQILLEYDWPGNVRQLENAIERACVTAKNGVILASNLPADLVKTNSSGKSQMQVDLARSLPEQLSELTASFEERYLRRALKKTRGHVGKCARISGLSRRSITDKIAHYQIDKKEFKQD</sequence>
<feature type="domain" description="Response regulatory" evidence="8">
    <location>
        <begin position="31"/>
        <end position="146"/>
    </location>
</feature>
<dbReference type="Pfam" id="PF00072">
    <property type="entry name" value="Response_reg"/>
    <property type="match status" value="1"/>
</dbReference>
<feature type="compositionally biased region" description="Pro residues" evidence="6">
    <location>
        <begin position="9"/>
        <end position="22"/>
    </location>
</feature>
<dbReference type="PRINTS" id="PR01590">
    <property type="entry name" value="HTHFIS"/>
</dbReference>
<keyword evidence="10" id="KW-1185">Reference proteome</keyword>
<dbReference type="InterPro" id="IPR002078">
    <property type="entry name" value="Sigma_54_int"/>
</dbReference>
<dbReference type="InterPro" id="IPR011006">
    <property type="entry name" value="CheY-like_superfamily"/>
</dbReference>
<dbReference type="Gene3D" id="1.10.10.60">
    <property type="entry name" value="Homeodomain-like"/>
    <property type="match status" value="1"/>
</dbReference>
<dbReference type="GO" id="GO:0005524">
    <property type="term" value="F:ATP binding"/>
    <property type="evidence" value="ECO:0007669"/>
    <property type="project" value="UniProtKB-KW"/>
</dbReference>
<dbReference type="GO" id="GO:0043565">
    <property type="term" value="F:sequence-specific DNA binding"/>
    <property type="evidence" value="ECO:0007669"/>
    <property type="project" value="InterPro"/>
</dbReference>
<dbReference type="SMART" id="SM00448">
    <property type="entry name" value="REC"/>
    <property type="match status" value="1"/>
</dbReference>
<dbReference type="Proteomes" id="UP000214646">
    <property type="component" value="Unassembled WGS sequence"/>
</dbReference>
<dbReference type="Gene3D" id="3.40.50.2300">
    <property type="match status" value="1"/>
</dbReference>
<dbReference type="AlphaFoldDB" id="A0A225DPZ8"/>
<dbReference type="SUPFAM" id="SSF52540">
    <property type="entry name" value="P-loop containing nucleoside triphosphate hydrolases"/>
    <property type="match status" value="1"/>
</dbReference>
<keyword evidence="5" id="KW-0597">Phosphoprotein</keyword>
<keyword evidence="4" id="KW-0804">Transcription</keyword>
<dbReference type="CDD" id="cd00009">
    <property type="entry name" value="AAA"/>
    <property type="match status" value="1"/>
</dbReference>
<dbReference type="PROSITE" id="PS50045">
    <property type="entry name" value="SIGMA54_INTERACT_4"/>
    <property type="match status" value="1"/>
</dbReference>
<evidence type="ECO:0000313" key="9">
    <source>
        <dbReference type="EMBL" id="OWK43520.1"/>
    </source>
</evidence>
<dbReference type="InterPro" id="IPR027417">
    <property type="entry name" value="P-loop_NTPase"/>
</dbReference>
<evidence type="ECO:0000259" key="8">
    <source>
        <dbReference type="PROSITE" id="PS50110"/>
    </source>
</evidence>
<dbReference type="EMBL" id="NIDE01000004">
    <property type="protein sequence ID" value="OWK43520.1"/>
    <property type="molecule type" value="Genomic_DNA"/>
</dbReference>
<evidence type="ECO:0000256" key="6">
    <source>
        <dbReference type="SAM" id="MobiDB-lite"/>
    </source>
</evidence>
<dbReference type="GO" id="GO:0000160">
    <property type="term" value="P:phosphorelay signal transduction system"/>
    <property type="evidence" value="ECO:0007669"/>
    <property type="project" value="InterPro"/>
</dbReference>
<dbReference type="InterPro" id="IPR001789">
    <property type="entry name" value="Sig_transdc_resp-reg_receiver"/>
</dbReference>
<dbReference type="OrthoDB" id="9807827at2"/>
<name>A0A225DPZ8_9BACT</name>
<dbReference type="Gene3D" id="3.40.50.300">
    <property type="entry name" value="P-loop containing nucleotide triphosphate hydrolases"/>
    <property type="match status" value="1"/>
</dbReference>
<dbReference type="FunFam" id="3.40.50.300:FF:000006">
    <property type="entry name" value="DNA-binding transcriptional regulator NtrC"/>
    <property type="match status" value="1"/>
</dbReference>
<feature type="region of interest" description="Disordered" evidence="6">
    <location>
        <begin position="1"/>
        <end position="25"/>
    </location>
</feature>
<proteinExistence type="predicted"/>
<gene>
    <name evidence="9" type="ORF">FRUB_03119</name>
</gene>
<dbReference type="InterPro" id="IPR009057">
    <property type="entry name" value="Homeodomain-like_sf"/>
</dbReference>
<keyword evidence="1" id="KW-0547">Nucleotide-binding</keyword>
<organism evidence="9 10">
    <name type="scientific">Fimbriiglobus ruber</name>
    <dbReference type="NCBI Taxonomy" id="1908690"/>
    <lineage>
        <taxon>Bacteria</taxon>
        <taxon>Pseudomonadati</taxon>
        <taxon>Planctomycetota</taxon>
        <taxon>Planctomycetia</taxon>
        <taxon>Gemmatales</taxon>
        <taxon>Gemmataceae</taxon>
        <taxon>Fimbriiglobus</taxon>
    </lineage>
</organism>
<dbReference type="PROSITE" id="PS50110">
    <property type="entry name" value="RESPONSE_REGULATORY"/>
    <property type="match status" value="1"/>
</dbReference>
<dbReference type="Pfam" id="PF00158">
    <property type="entry name" value="Sigma54_activat"/>
    <property type="match status" value="1"/>
</dbReference>
<keyword evidence="3" id="KW-0805">Transcription regulation</keyword>
<evidence type="ECO:0000259" key="7">
    <source>
        <dbReference type="PROSITE" id="PS50045"/>
    </source>
</evidence>
<evidence type="ECO:0000313" key="10">
    <source>
        <dbReference type="Proteomes" id="UP000214646"/>
    </source>
</evidence>
<dbReference type="SUPFAM" id="SSF46689">
    <property type="entry name" value="Homeodomain-like"/>
    <property type="match status" value="1"/>
</dbReference>
<keyword evidence="2" id="KW-0067">ATP-binding</keyword>
<reference evidence="10" key="1">
    <citation type="submission" date="2017-06" db="EMBL/GenBank/DDBJ databases">
        <title>Genome analysis of Fimbriiglobus ruber SP5, the first member of the order Planctomycetales with confirmed chitinolytic capability.</title>
        <authorList>
            <person name="Ravin N.V."/>
            <person name="Rakitin A.L."/>
            <person name="Ivanova A.A."/>
            <person name="Beletsky A.V."/>
            <person name="Kulichevskaya I.S."/>
            <person name="Mardanov A.V."/>
            <person name="Dedysh S.N."/>
        </authorList>
    </citation>
    <scope>NUCLEOTIDE SEQUENCE [LARGE SCALE GENOMIC DNA]</scope>
    <source>
        <strain evidence="10">SP5</strain>
    </source>
</reference>
<dbReference type="GO" id="GO:0006355">
    <property type="term" value="P:regulation of DNA-templated transcription"/>
    <property type="evidence" value="ECO:0007669"/>
    <property type="project" value="InterPro"/>
</dbReference>
<dbReference type="Gene3D" id="1.10.8.60">
    <property type="match status" value="1"/>
</dbReference>
<comment type="caution">
    <text evidence="9">The sequence shown here is derived from an EMBL/GenBank/DDBJ whole genome shotgun (WGS) entry which is preliminary data.</text>
</comment>
<dbReference type="InterPro" id="IPR003593">
    <property type="entry name" value="AAA+_ATPase"/>
</dbReference>
<dbReference type="PROSITE" id="PS00688">
    <property type="entry name" value="SIGMA54_INTERACT_3"/>
    <property type="match status" value="1"/>
</dbReference>
<dbReference type="InterPro" id="IPR025944">
    <property type="entry name" value="Sigma_54_int_dom_CS"/>
</dbReference>
<dbReference type="Pfam" id="PF02954">
    <property type="entry name" value="HTH_8"/>
    <property type="match status" value="1"/>
</dbReference>
<dbReference type="InterPro" id="IPR058031">
    <property type="entry name" value="AAA_lid_NorR"/>
</dbReference>